<dbReference type="PROSITE" id="PS00028">
    <property type="entry name" value="ZINC_FINGER_C2H2_1"/>
    <property type="match status" value="2"/>
</dbReference>
<dbReference type="EMBL" id="CAJPEX010000519">
    <property type="protein sequence ID" value="CAG0916123.1"/>
    <property type="molecule type" value="Genomic_DNA"/>
</dbReference>
<dbReference type="Proteomes" id="UP000678499">
    <property type="component" value="Unassembled WGS sequence"/>
</dbReference>
<evidence type="ECO:0000256" key="2">
    <source>
        <dbReference type="ARBA" id="ARBA00022723"/>
    </source>
</evidence>
<evidence type="ECO:0000313" key="13">
    <source>
        <dbReference type="EMBL" id="CAD7275971.1"/>
    </source>
</evidence>
<feature type="compositionally biased region" description="Low complexity" evidence="11">
    <location>
        <begin position="315"/>
        <end position="336"/>
    </location>
</feature>
<keyword evidence="14" id="KW-1185">Reference proteome</keyword>
<keyword evidence="3" id="KW-0677">Repeat</keyword>
<dbReference type="GO" id="GO:0000981">
    <property type="term" value="F:DNA-binding transcription factor activity, RNA polymerase II-specific"/>
    <property type="evidence" value="ECO:0007669"/>
    <property type="project" value="TreeGrafter"/>
</dbReference>
<dbReference type="SMART" id="SM00355">
    <property type="entry name" value="ZnF_C2H2"/>
    <property type="match status" value="4"/>
</dbReference>
<protein>
    <recommendedName>
        <fullName evidence="12">C2H2-type domain-containing protein</fullName>
    </recommendedName>
</protein>
<evidence type="ECO:0000256" key="1">
    <source>
        <dbReference type="ARBA" id="ARBA00004123"/>
    </source>
</evidence>
<proteinExistence type="inferred from homology"/>
<feature type="region of interest" description="Disordered" evidence="11">
    <location>
        <begin position="272"/>
        <end position="336"/>
    </location>
</feature>
<keyword evidence="4 10" id="KW-0863">Zinc-finger</keyword>
<dbReference type="Pfam" id="PF00096">
    <property type="entry name" value="zf-C2H2"/>
    <property type="match status" value="2"/>
</dbReference>
<feature type="domain" description="C2H2-type" evidence="12">
    <location>
        <begin position="194"/>
        <end position="221"/>
    </location>
</feature>
<dbReference type="EMBL" id="OA882556">
    <property type="protein sequence ID" value="CAD7275971.1"/>
    <property type="molecule type" value="Genomic_DNA"/>
</dbReference>
<feature type="region of interest" description="Disordered" evidence="11">
    <location>
        <begin position="425"/>
        <end position="469"/>
    </location>
</feature>
<organism evidence="13">
    <name type="scientific">Notodromas monacha</name>
    <dbReference type="NCBI Taxonomy" id="399045"/>
    <lineage>
        <taxon>Eukaryota</taxon>
        <taxon>Metazoa</taxon>
        <taxon>Ecdysozoa</taxon>
        <taxon>Arthropoda</taxon>
        <taxon>Crustacea</taxon>
        <taxon>Oligostraca</taxon>
        <taxon>Ostracoda</taxon>
        <taxon>Podocopa</taxon>
        <taxon>Podocopida</taxon>
        <taxon>Cypridocopina</taxon>
        <taxon>Cypridoidea</taxon>
        <taxon>Cyprididae</taxon>
        <taxon>Notodromas</taxon>
    </lineage>
</organism>
<comment type="similarity">
    <text evidence="9">Belongs to the sal C2H2-type zinc-finger protein family.</text>
</comment>
<evidence type="ECO:0000256" key="4">
    <source>
        <dbReference type="ARBA" id="ARBA00022771"/>
    </source>
</evidence>
<evidence type="ECO:0000256" key="6">
    <source>
        <dbReference type="ARBA" id="ARBA00023015"/>
    </source>
</evidence>
<gene>
    <name evidence="13" type="ORF">NMOB1V02_LOCUS3754</name>
</gene>
<dbReference type="OrthoDB" id="6508643at2759"/>
<evidence type="ECO:0000256" key="7">
    <source>
        <dbReference type="ARBA" id="ARBA00023163"/>
    </source>
</evidence>
<dbReference type="AlphaFoldDB" id="A0A7R9GCM2"/>
<dbReference type="SUPFAM" id="SSF57667">
    <property type="entry name" value="beta-beta-alpha zinc fingers"/>
    <property type="match status" value="2"/>
</dbReference>
<keyword evidence="6" id="KW-0805">Transcription regulation</keyword>
<dbReference type="FunFam" id="3.30.160.60:FF:000708">
    <property type="entry name" value="Sal-like protein 1"/>
    <property type="match status" value="1"/>
</dbReference>
<dbReference type="InterPro" id="IPR013087">
    <property type="entry name" value="Znf_C2H2_type"/>
</dbReference>
<evidence type="ECO:0000256" key="9">
    <source>
        <dbReference type="ARBA" id="ARBA00038474"/>
    </source>
</evidence>
<dbReference type="PANTHER" id="PTHR23233:SF84">
    <property type="entry name" value="FI23031P1"/>
    <property type="match status" value="1"/>
</dbReference>
<dbReference type="GO" id="GO:0005634">
    <property type="term" value="C:nucleus"/>
    <property type="evidence" value="ECO:0007669"/>
    <property type="project" value="UniProtKB-SubCell"/>
</dbReference>
<dbReference type="InterPro" id="IPR051565">
    <property type="entry name" value="Sal_C2H2-zinc-finger"/>
</dbReference>
<evidence type="ECO:0000259" key="12">
    <source>
        <dbReference type="PROSITE" id="PS50157"/>
    </source>
</evidence>
<evidence type="ECO:0000256" key="8">
    <source>
        <dbReference type="ARBA" id="ARBA00023242"/>
    </source>
</evidence>
<evidence type="ECO:0000256" key="3">
    <source>
        <dbReference type="ARBA" id="ARBA00022737"/>
    </source>
</evidence>
<dbReference type="PROSITE" id="PS50157">
    <property type="entry name" value="ZINC_FINGER_C2H2_2"/>
    <property type="match status" value="2"/>
</dbReference>
<dbReference type="FunFam" id="3.30.160.60:FF:000130">
    <property type="entry name" value="Spalt-like transcription factor 4"/>
    <property type="match status" value="1"/>
</dbReference>
<feature type="region of interest" description="Disordered" evidence="11">
    <location>
        <begin position="57"/>
        <end position="109"/>
    </location>
</feature>
<keyword evidence="7" id="KW-0804">Transcription</keyword>
<sequence length="542" mass="56621">MSTATIQAINERVLQHLREAEARGGAAQHVFPDWSALRSPQPGQGLSASSLAMNLNPFVSPSTHSRAKSDTGADSPTGVLDLSPKTEVNPTGPRGGLLNFSSATAQSQDRPGLTLQNAAALLGNVQLPLGHGPGVGLGFVGAARGSAASPSMISPGLSPLGPAVMHASPTASGPFGPFGMALGPGFPVLPRGNTTCNVCFKTFACHSALEIHYRSHTKEKPFICPICKRGFSTKVIIANRGPVERNQEKEQAKREKRICDLCSRGRLTAIHAGVSQGNMKQHMLTHKKNESPEKPGGSGSTSNNPKQNGEKSRSRPAASSIAPEPSGDSLSNSSLESKWLLGGGGCGVGGGGAVKTESPRDSVVDAEKFPVMDQVESQDLTSLKQESSALEGEWDVVGPEPLVGSNGNAVESPVHDVVIAKSPPVKRETPVVGSPPAAAPAPAPAAATVPAVDNGKPSGGTHPIPKRPPGFPKHMCHVCHKNFSSGSALQIHMRTHTGDRPFKCPVCGRAFTTKGNLKVSLFYINPISKLHRWKKGGRNMDE</sequence>
<dbReference type="PANTHER" id="PTHR23233">
    <property type="entry name" value="SAL-LIKE PROTEIN"/>
    <property type="match status" value="1"/>
</dbReference>
<feature type="compositionally biased region" description="Polar residues" evidence="11">
    <location>
        <begin position="99"/>
        <end position="109"/>
    </location>
</feature>
<reference evidence="13" key="1">
    <citation type="submission" date="2020-11" db="EMBL/GenBank/DDBJ databases">
        <authorList>
            <person name="Tran Van P."/>
        </authorList>
    </citation>
    <scope>NUCLEOTIDE SEQUENCE</scope>
</reference>
<comment type="subcellular location">
    <subcellularLocation>
        <location evidence="1">Nucleus</location>
    </subcellularLocation>
</comment>
<feature type="domain" description="C2H2-type" evidence="12">
    <location>
        <begin position="474"/>
        <end position="501"/>
    </location>
</feature>
<evidence type="ECO:0000256" key="11">
    <source>
        <dbReference type="SAM" id="MobiDB-lite"/>
    </source>
</evidence>
<evidence type="ECO:0000256" key="10">
    <source>
        <dbReference type="PROSITE-ProRule" id="PRU00042"/>
    </source>
</evidence>
<evidence type="ECO:0000313" key="14">
    <source>
        <dbReference type="Proteomes" id="UP000678499"/>
    </source>
</evidence>
<dbReference type="Gene3D" id="3.30.160.60">
    <property type="entry name" value="Classic Zinc Finger"/>
    <property type="match status" value="4"/>
</dbReference>
<dbReference type="InterPro" id="IPR036236">
    <property type="entry name" value="Znf_C2H2_sf"/>
</dbReference>
<dbReference type="GO" id="GO:0008270">
    <property type="term" value="F:zinc ion binding"/>
    <property type="evidence" value="ECO:0007669"/>
    <property type="project" value="UniProtKB-KW"/>
</dbReference>
<keyword evidence="2" id="KW-0479">Metal-binding</keyword>
<keyword evidence="8" id="KW-0539">Nucleus</keyword>
<keyword evidence="5" id="KW-0862">Zinc</keyword>
<evidence type="ECO:0000256" key="5">
    <source>
        <dbReference type="ARBA" id="ARBA00022833"/>
    </source>
</evidence>
<accession>A0A7R9GCM2</accession>
<dbReference type="GO" id="GO:0000978">
    <property type="term" value="F:RNA polymerase II cis-regulatory region sequence-specific DNA binding"/>
    <property type="evidence" value="ECO:0007669"/>
    <property type="project" value="TreeGrafter"/>
</dbReference>
<name>A0A7R9GCM2_9CRUS</name>